<accession>A0A917B7P2</accession>
<comment type="caution">
    <text evidence="1">The sequence shown here is derived from an EMBL/GenBank/DDBJ whole genome shotgun (WGS) entry which is preliminary data.</text>
</comment>
<proteinExistence type="predicted"/>
<evidence type="ECO:0000313" key="1">
    <source>
        <dbReference type="EMBL" id="GGF27994.1"/>
    </source>
</evidence>
<reference evidence="1" key="2">
    <citation type="submission" date="2020-09" db="EMBL/GenBank/DDBJ databases">
        <authorList>
            <person name="Sun Q."/>
            <person name="Zhou Y."/>
        </authorList>
    </citation>
    <scope>NUCLEOTIDE SEQUENCE</scope>
    <source>
        <strain evidence="1">CGMCC 1.12153</strain>
    </source>
</reference>
<reference evidence="1" key="1">
    <citation type="journal article" date="2014" name="Int. J. Syst. Evol. Microbiol.">
        <title>Complete genome sequence of Corynebacterium casei LMG S-19264T (=DSM 44701T), isolated from a smear-ripened cheese.</title>
        <authorList>
            <consortium name="US DOE Joint Genome Institute (JGI-PGF)"/>
            <person name="Walter F."/>
            <person name="Albersmeier A."/>
            <person name="Kalinowski J."/>
            <person name="Ruckert C."/>
        </authorList>
    </citation>
    <scope>NUCLEOTIDE SEQUENCE</scope>
    <source>
        <strain evidence="1">CGMCC 1.12153</strain>
    </source>
</reference>
<dbReference type="Proteomes" id="UP000660110">
    <property type="component" value="Unassembled WGS sequence"/>
</dbReference>
<dbReference type="EMBL" id="BMEL01000003">
    <property type="protein sequence ID" value="GGF27994.1"/>
    <property type="molecule type" value="Genomic_DNA"/>
</dbReference>
<keyword evidence="2" id="KW-1185">Reference proteome</keyword>
<protein>
    <submittedName>
        <fullName evidence="1">Uncharacterized protein</fullName>
    </submittedName>
</protein>
<organism evidence="1 2">
    <name type="scientific">Halobacillus andaensis</name>
    <dbReference type="NCBI Taxonomy" id="1176239"/>
    <lineage>
        <taxon>Bacteria</taxon>
        <taxon>Bacillati</taxon>
        <taxon>Bacillota</taxon>
        <taxon>Bacilli</taxon>
        <taxon>Bacillales</taxon>
        <taxon>Bacillaceae</taxon>
        <taxon>Halobacillus</taxon>
    </lineage>
</organism>
<sequence>MGKKELSQAGKSLNHVVNNKDKGLFSGFFVFRLRFPANLVALRTCVKVYRVRN</sequence>
<gene>
    <name evidence="1" type="ORF">GCM10010954_28850</name>
</gene>
<evidence type="ECO:0000313" key="2">
    <source>
        <dbReference type="Proteomes" id="UP000660110"/>
    </source>
</evidence>
<name>A0A917B7P2_HALAA</name>
<dbReference type="AlphaFoldDB" id="A0A917B7P2"/>